<reference evidence="4" key="1">
    <citation type="submission" date="2017-11" db="EMBL/GenBank/DDBJ databases">
        <title>Three new genomes from thermophilic consortium.</title>
        <authorList>
            <person name="Quaggio R."/>
            <person name="Amgarten D."/>
            <person name="Setubal J.C."/>
        </authorList>
    </citation>
    <scope>NUCLEOTIDE SEQUENCE</scope>
    <source>
        <strain evidence="4">ZCTH01-B2</strain>
    </source>
</reference>
<dbReference type="InterPro" id="IPR029069">
    <property type="entry name" value="HotDog_dom_sf"/>
</dbReference>
<evidence type="ECO:0000256" key="2">
    <source>
        <dbReference type="ARBA" id="ARBA00022801"/>
    </source>
</evidence>
<sequence>MPPARWPPGECVRPSPGAGAWPDRPRRRGRRAASLQPTGSRSRERPPVASVLDLFVVLVLSRICQRADGTDRTECCGEGQPLEGFPFVMEQVVIFRDIDMMGHVNNAVYASYFEAARVEYFYQLLDGKTDRFPFIVAELTITYKSPAYLRERLLIGQRVSEIRNSSMVIDGQIVEKTTGRLVATSRVIGVHYDYKEQRPVPIPQELRDLIARFEGRAL</sequence>
<evidence type="ECO:0000313" key="4">
    <source>
        <dbReference type="EMBL" id="MBY6275280.1"/>
    </source>
</evidence>
<name>A0A953I0G8_SYMTR</name>
<organism evidence="4 5">
    <name type="scientific">Symbiobacterium thermophilum</name>
    <dbReference type="NCBI Taxonomy" id="2734"/>
    <lineage>
        <taxon>Bacteria</taxon>
        <taxon>Bacillati</taxon>
        <taxon>Bacillota</taxon>
        <taxon>Clostridia</taxon>
        <taxon>Eubacteriales</taxon>
        <taxon>Symbiobacteriaceae</taxon>
        <taxon>Symbiobacterium</taxon>
    </lineage>
</organism>
<evidence type="ECO:0000256" key="3">
    <source>
        <dbReference type="SAM" id="MobiDB-lite"/>
    </source>
</evidence>
<dbReference type="GO" id="GO:0047617">
    <property type="term" value="F:fatty acyl-CoA hydrolase activity"/>
    <property type="evidence" value="ECO:0007669"/>
    <property type="project" value="TreeGrafter"/>
</dbReference>
<dbReference type="PANTHER" id="PTHR31793">
    <property type="entry name" value="4-HYDROXYBENZOYL-COA THIOESTERASE FAMILY MEMBER"/>
    <property type="match status" value="1"/>
</dbReference>
<evidence type="ECO:0000313" key="5">
    <source>
        <dbReference type="Proteomes" id="UP000732377"/>
    </source>
</evidence>
<gene>
    <name evidence="4" type="ORF">CWE10_03540</name>
</gene>
<protein>
    <recommendedName>
        <fullName evidence="6">Thioesterase domain-containing protein</fullName>
    </recommendedName>
</protein>
<dbReference type="Proteomes" id="UP000732377">
    <property type="component" value="Unassembled WGS sequence"/>
</dbReference>
<accession>A0A953I0G8</accession>
<feature type="region of interest" description="Disordered" evidence="3">
    <location>
        <begin position="1"/>
        <end position="46"/>
    </location>
</feature>
<dbReference type="Gene3D" id="3.10.129.10">
    <property type="entry name" value="Hotdog Thioesterase"/>
    <property type="match status" value="1"/>
</dbReference>
<dbReference type="SUPFAM" id="SSF54637">
    <property type="entry name" value="Thioesterase/thiol ester dehydrase-isomerase"/>
    <property type="match status" value="1"/>
</dbReference>
<evidence type="ECO:0000256" key="1">
    <source>
        <dbReference type="ARBA" id="ARBA00005953"/>
    </source>
</evidence>
<dbReference type="PANTHER" id="PTHR31793:SF27">
    <property type="entry name" value="NOVEL THIOESTERASE SUPERFAMILY DOMAIN AND SAPOSIN A-TYPE DOMAIN CONTAINING PROTEIN (0610012H03RIK)"/>
    <property type="match status" value="1"/>
</dbReference>
<keyword evidence="2" id="KW-0378">Hydrolase</keyword>
<dbReference type="CDD" id="cd00586">
    <property type="entry name" value="4HBT"/>
    <property type="match status" value="1"/>
</dbReference>
<dbReference type="Pfam" id="PF13279">
    <property type="entry name" value="4HBT_2"/>
    <property type="match status" value="1"/>
</dbReference>
<dbReference type="AlphaFoldDB" id="A0A953I0G8"/>
<proteinExistence type="inferred from homology"/>
<dbReference type="EMBL" id="PIUK01000019">
    <property type="protein sequence ID" value="MBY6275280.1"/>
    <property type="molecule type" value="Genomic_DNA"/>
</dbReference>
<comment type="caution">
    <text evidence="4">The sequence shown here is derived from an EMBL/GenBank/DDBJ whole genome shotgun (WGS) entry which is preliminary data.</text>
</comment>
<evidence type="ECO:0008006" key="6">
    <source>
        <dbReference type="Google" id="ProtNLM"/>
    </source>
</evidence>
<dbReference type="InterPro" id="IPR050563">
    <property type="entry name" value="4-hydroxybenzoyl-CoA_TE"/>
</dbReference>
<comment type="similarity">
    <text evidence="1">Belongs to the 4-hydroxybenzoyl-CoA thioesterase family.</text>
</comment>